<accession>A0A2A9HFL7</accession>
<dbReference type="CDD" id="cd16442">
    <property type="entry name" value="BPL"/>
    <property type="match status" value="1"/>
</dbReference>
<dbReference type="EC" id="6.3.4.15" evidence="5"/>
<dbReference type="PANTHER" id="PTHR12835:SF5">
    <property type="entry name" value="BIOTIN--PROTEIN LIGASE"/>
    <property type="match status" value="1"/>
</dbReference>
<keyword evidence="2" id="KW-0547">Nucleotide-binding</keyword>
<reference evidence="7 8" key="1">
    <citation type="submission" date="2017-09" db="EMBL/GenBank/DDBJ databases">
        <title>Sequencing the genomes of two abundant thermophiles in Great Basin hot springs: Thermocrinis jamiesonii and novel Chloroflexi Thermoflexus hugenholtzii.</title>
        <authorList>
            <person name="Hedlund B."/>
        </authorList>
    </citation>
    <scope>NUCLEOTIDE SEQUENCE [LARGE SCALE GENOMIC DNA]</scope>
    <source>
        <strain evidence="7 8">G233</strain>
    </source>
</reference>
<dbReference type="EMBL" id="PDJQ01000001">
    <property type="protein sequence ID" value="PFG74804.1"/>
    <property type="molecule type" value="Genomic_DNA"/>
</dbReference>
<keyword evidence="4" id="KW-0092">Biotin</keyword>
<keyword evidence="3" id="KW-0067">ATP-binding</keyword>
<dbReference type="InterPro" id="IPR004143">
    <property type="entry name" value="BPL_LPL_catalytic"/>
</dbReference>
<dbReference type="SUPFAM" id="SSF55681">
    <property type="entry name" value="Class II aaRS and biotin synthetases"/>
    <property type="match status" value="1"/>
</dbReference>
<dbReference type="Proteomes" id="UP000223071">
    <property type="component" value="Unassembled WGS sequence"/>
</dbReference>
<dbReference type="PANTHER" id="PTHR12835">
    <property type="entry name" value="BIOTIN PROTEIN LIGASE"/>
    <property type="match status" value="1"/>
</dbReference>
<evidence type="ECO:0000256" key="2">
    <source>
        <dbReference type="ARBA" id="ARBA00022741"/>
    </source>
</evidence>
<dbReference type="NCBIfam" id="TIGR00121">
    <property type="entry name" value="birA_ligase"/>
    <property type="match status" value="1"/>
</dbReference>
<name>A0A2A9HFL7_TEPT2</name>
<dbReference type="GO" id="GO:0004077">
    <property type="term" value="F:biotin--[biotin carboxyl-carrier protein] ligase activity"/>
    <property type="evidence" value="ECO:0007669"/>
    <property type="project" value="UniProtKB-EC"/>
</dbReference>
<dbReference type="InterPro" id="IPR008988">
    <property type="entry name" value="Transcriptional_repressor_C"/>
</dbReference>
<evidence type="ECO:0000256" key="5">
    <source>
        <dbReference type="ARBA" id="ARBA00024227"/>
    </source>
</evidence>
<evidence type="ECO:0000313" key="7">
    <source>
        <dbReference type="EMBL" id="PFG74804.1"/>
    </source>
</evidence>
<dbReference type="Pfam" id="PF03099">
    <property type="entry name" value="BPL_LplA_LipB"/>
    <property type="match status" value="1"/>
</dbReference>
<dbReference type="Gene3D" id="2.30.30.100">
    <property type="match status" value="1"/>
</dbReference>
<dbReference type="GO" id="GO:0005524">
    <property type="term" value="F:ATP binding"/>
    <property type="evidence" value="ECO:0007669"/>
    <property type="project" value="UniProtKB-KW"/>
</dbReference>
<evidence type="ECO:0000259" key="6">
    <source>
        <dbReference type="PROSITE" id="PS51733"/>
    </source>
</evidence>
<organism evidence="7 8">
    <name type="scientific">Tepidiforma thermophila (strain KCTC 52669 / CGMCC 1.13589 / G233)</name>
    <dbReference type="NCBI Taxonomy" id="2761530"/>
    <lineage>
        <taxon>Bacteria</taxon>
        <taxon>Bacillati</taxon>
        <taxon>Chloroflexota</taxon>
        <taxon>Tepidiformia</taxon>
        <taxon>Tepidiformales</taxon>
        <taxon>Tepidiformaceae</taxon>
        <taxon>Tepidiforma</taxon>
    </lineage>
</organism>
<dbReference type="InterPro" id="IPR004408">
    <property type="entry name" value="Biotin_CoA_COase_ligase"/>
</dbReference>
<evidence type="ECO:0000256" key="4">
    <source>
        <dbReference type="ARBA" id="ARBA00023267"/>
    </source>
</evidence>
<evidence type="ECO:0000256" key="3">
    <source>
        <dbReference type="ARBA" id="ARBA00022840"/>
    </source>
</evidence>
<proteinExistence type="predicted"/>
<dbReference type="AlphaFoldDB" id="A0A2A9HFL7"/>
<dbReference type="Gene3D" id="3.30.930.10">
    <property type="entry name" value="Bira Bifunctional Protein, Domain 2"/>
    <property type="match status" value="1"/>
</dbReference>
<feature type="domain" description="BPL/LPL catalytic" evidence="6">
    <location>
        <begin position="11"/>
        <end position="198"/>
    </location>
</feature>
<keyword evidence="8" id="KW-1185">Reference proteome</keyword>
<dbReference type="GO" id="GO:0005737">
    <property type="term" value="C:cytoplasm"/>
    <property type="evidence" value="ECO:0007669"/>
    <property type="project" value="TreeGrafter"/>
</dbReference>
<comment type="caution">
    <text evidence="7">The sequence shown here is derived from an EMBL/GenBank/DDBJ whole genome shotgun (WGS) entry which is preliminary data.</text>
</comment>
<dbReference type="InterPro" id="IPR045864">
    <property type="entry name" value="aa-tRNA-synth_II/BPL/LPL"/>
</dbReference>
<evidence type="ECO:0000256" key="1">
    <source>
        <dbReference type="ARBA" id="ARBA00022598"/>
    </source>
</evidence>
<dbReference type="SUPFAM" id="SSF50037">
    <property type="entry name" value="C-terminal domain of transcriptional repressors"/>
    <property type="match status" value="1"/>
</dbReference>
<dbReference type="RefSeq" id="WP_098504159.1">
    <property type="nucleotide sequence ID" value="NZ_PDJQ01000001.1"/>
</dbReference>
<evidence type="ECO:0000313" key="8">
    <source>
        <dbReference type="Proteomes" id="UP000223071"/>
    </source>
</evidence>
<keyword evidence="1 7" id="KW-0436">Ligase</keyword>
<protein>
    <recommendedName>
        <fullName evidence="5">biotin--[biotin carboxyl-carrier protein] ligase</fullName>
        <ecNumber evidence="5">6.3.4.15</ecNumber>
    </recommendedName>
</protein>
<gene>
    <name evidence="7" type="ORF">A9A59_2045</name>
</gene>
<sequence length="263" mass="28007">MNNVMPPFDFARFQSLLTTTLVGRSLVYRPVVGSTMDLARREAAEGAVHGTAVFAEEQTAGRGRRGRAFFSPAGANIYVTFVLRCSLELHRTLPVRIPVAVAQAIAGVIPQAAIKWPNDIWVGRLKVCGMLIDGELEAEGPVAFPGIGINVNFDPSTAQPDLVGIATSLSALLGQPVDREALFASVCNELERALQSPLGAILARYRERNLVLGRRVHVSPVGGEPFEALAVDLDDAGALVVERDSGVRETVTAADVSVRPAAT</sequence>
<dbReference type="Pfam" id="PF02237">
    <property type="entry name" value="BPL_C"/>
    <property type="match status" value="1"/>
</dbReference>
<dbReference type="InterPro" id="IPR003142">
    <property type="entry name" value="BPL_C"/>
</dbReference>
<dbReference type="PROSITE" id="PS51733">
    <property type="entry name" value="BPL_LPL_CATALYTIC"/>
    <property type="match status" value="1"/>
</dbReference>